<dbReference type="InterPro" id="IPR024466">
    <property type="entry name" value="CHP02679_N"/>
</dbReference>
<sequence>MVTPNPNQDAAARLQRLLERHPCLRLYFEKMLTRYHQKGEWRGTQKLADHDQDVFALMDVFGSKALRRNGKGQLILSYTKLFEGQPADFWVPLIHQLLKRPVTTASGAAVARRDAMQQCLGSFRIQYPKSAPIHAWLAANRGLYAKRLATEGQAALIDEWQTALAIHDFLLEADEPIALADLSTRFTGHSKRLREGAILETVAIWLALSLGEPPPQTADARRRLLEEQGLLFHLTSIRVTLAGPLVYQLDGFRHDWIARHAASGLSATLPLDVVEAVARFEIVEPGVRVITCENETPFYQLTQTHRDLCIYTEGFPNRAVKLLLEKLSPRPERVHHWGDSDLAGLRIAAQLARTTPVALWRCDLATLKRLTNHARPMTDQEKKRALRFLERTPDFEFPEELRFSLDHGWLEQEAWLFNG</sequence>
<comment type="caution">
    <text evidence="3">The sequence shown here is derived from an EMBL/GenBank/DDBJ whole genome shotgun (WGS) entry which is preliminary data.</text>
</comment>
<evidence type="ECO:0000259" key="1">
    <source>
        <dbReference type="Pfam" id="PF09983"/>
    </source>
</evidence>
<dbReference type="Proteomes" id="UP000664417">
    <property type="component" value="Unassembled WGS sequence"/>
</dbReference>
<feature type="domain" description="Wadjet protein JetD C-terminal" evidence="1">
    <location>
        <begin position="278"/>
        <end position="413"/>
    </location>
</feature>
<organism evidence="3 4">
    <name type="scientific">Acanthopleuribacter pedis</name>
    <dbReference type="NCBI Taxonomy" id="442870"/>
    <lineage>
        <taxon>Bacteria</taxon>
        <taxon>Pseudomonadati</taxon>
        <taxon>Acidobacteriota</taxon>
        <taxon>Holophagae</taxon>
        <taxon>Acanthopleuribacterales</taxon>
        <taxon>Acanthopleuribacteraceae</taxon>
        <taxon>Acanthopleuribacter</taxon>
    </lineage>
</organism>
<dbReference type="GO" id="GO:0005694">
    <property type="term" value="C:chromosome"/>
    <property type="evidence" value="ECO:0007669"/>
    <property type="project" value="InterPro"/>
</dbReference>
<evidence type="ECO:0000313" key="3">
    <source>
        <dbReference type="EMBL" id="MBO1322923.1"/>
    </source>
</evidence>
<evidence type="ECO:0000313" key="4">
    <source>
        <dbReference type="Proteomes" id="UP000664417"/>
    </source>
</evidence>
<dbReference type="InterPro" id="IPR036078">
    <property type="entry name" value="Spo11/TopoVI_A_sf"/>
</dbReference>
<dbReference type="RefSeq" id="WP_207862894.1">
    <property type="nucleotide sequence ID" value="NZ_JAFREP010000045.1"/>
</dbReference>
<keyword evidence="4" id="KW-1185">Reference proteome</keyword>
<dbReference type="EMBL" id="JAFREP010000045">
    <property type="protein sequence ID" value="MBO1322923.1"/>
    <property type="molecule type" value="Genomic_DNA"/>
</dbReference>
<proteinExistence type="predicted"/>
<dbReference type="SUPFAM" id="SSF56726">
    <property type="entry name" value="DNA topoisomerase IV, alpha subunit"/>
    <property type="match status" value="1"/>
</dbReference>
<dbReference type="Pfam" id="PF11796">
    <property type="entry name" value="DUF3323"/>
    <property type="match status" value="1"/>
</dbReference>
<reference evidence="3" key="1">
    <citation type="submission" date="2021-03" db="EMBL/GenBank/DDBJ databases">
        <authorList>
            <person name="Wang G."/>
        </authorList>
    </citation>
    <scope>NUCLEOTIDE SEQUENCE</scope>
    <source>
        <strain evidence="3">KCTC 12899</strain>
    </source>
</reference>
<dbReference type="InterPro" id="IPR024534">
    <property type="entry name" value="JetD_C"/>
</dbReference>
<dbReference type="Pfam" id="PF09983">
    <property type="entry name" value="JetD_C"/>
    <property type="match status" value="1"/>
</dbReference>
<name>A0A8J7U5U6_9BACT</name>
<dbReference type="GO" id="GO:0003677">
    <property type="term" value="F:DNA binding"/>
    <property type="evidence" value="ECO:0007669"/>
    <property type="project" value="InterPro"/>
</dbReference>
<accession>A0A8J7U5U6</accession>
<evidence type="ECO:0000259" key="2">
    <source>
        <dbReference type="Pfam" id="PF11796"/>
    </source>
</evidence>
<dbReference type="AlphaFoldDB" id="A0A8J7U5U6"/>
<protein>
    <submittedName>
        <fullName evidence="3">DUF2399 domain-containing protein</fullName>
    </submittedName>
</protein>
<feature type="domain" description="Conserved hypothetical protein CHP02679 N terminus" evidence="2">
    <location>
        <begin position="90"/>
        <end position="243"/>
    </location>
</feature>
<gene>
    <name evidence="3" type="ORF">J3U88_30945</name>
</gene>